<dbReference type="InterPro" id="IPR009012">
    <property type="entry name" value="GrpE_head"/>
</dbReference>
<feature type="region of interest" description="Disordered" evidence="13">
    <location>
        <begin position="185"/>
        <end position="207"/>
    </location>
</feature>
<dbReference type="NCBIfam" id="NF010752">
    <property type="entry name" value="PRK14155.1"/>
    <property type="match status" value="1"/>
</dbReference>
<dbReference type="GO" id="GO:0005737">
    <property type="term" value="C:cytoplasm"/>
    <property type="evidence" value="ECO:0007669"/>
    <property type="project" value="UniProtKB-SubCell"/>
</dbReference>
<dbReference type="GO" id="GO:0000774">
    <property type="term" value="F:adenyl-nucleotide exchange factor activity"/>
    <property type="evidence" value="ECO:0007669"/>
    <property type="project" value="InterPro"/>
</dbReference>
<keyword evidence="15" id="KW-1185">Reference proteome</keyword>
<dbReference type="Proteomes" id="UP000662572">
    <property type="component" value="Unassembled WGS sequence"/>
</dbReference>
<keyword evidence="5 10" id="KW-0346">Stress response</keyword>
<evidence type="ECO:0000256" key="1">
    <source>
        <dbReference type="ARBA" id="ARBA00004496"/>
    </source>
</evidence>
<evidence type="ECO:0000256" key="10">
    <source>
        <dbReference type="HAMAP-Rule" id="MF_01151"/>
    </source>
</evidence>
<evidence type="ECO:0000256" key="13">
    <source>
        <dbReference type="SAM" id="MobiDB-lite"/>
    </source>
</evidence>
<dbReference type="AlphaFoldDB" id="A0A918PY96"/>
<dbReference type="HAMAP" id="MF_01151">
    <property type="entry name" value="GrpE"/>
    <property type="match status" value="1"/>
</dbReference>
<dbReference type="FunFam" id="2.30.22.10:FF:000001">
    <property type="entry name" value="Protein GrpE"/>
    <property type="match status" value="1"/>
</dbReference>
<dbReference type="InterPro" id="IPR013805">
    <property type="entry name" value="GrpE_CC"/>
</dbReference>
<evidence type="ECO:0000313" key="14">
    <source>
        <dbReference type="EMBL" id="GGZ25268.1"/>
    </source>
</evidence>
<evidence type="ECO:0000256" key="5">
    <source>
        <dbReference type="ARBA" id="ARBA00023016"/>
    </source>
</evidence>
<feature type="coiled-coil region" evidence="12">
    <location>
        <begin position="18"/>
        <end position="56"/>
    </location>
</feature>
<dbReference type="InterPro" id="IPR000740">
    <property type="entry name" value="GrpE"/>
</dbReference>
<reference evidence="14" key="2">
    <citation type="submission" date="2020-09" db="EMBL/GenBank/DDBJ databases">
        <authorList>
            <person name="Sun Q."/>
            <person name="Kim S."/>
        </authorList>
    </citation>
    <scope>NUCLEOTIDE SEQUENCE</scope>
    <source>
        <strain evidence="14">KCTC 32296</strain>
    </source>
</reference>
<accession>A0A918PY96</accession>
<keyword evidence="4 10" id="KW-0963">Cytoplasm</keyword>
<evidence type="ECO:0000256" key="4">
    <source>
        <dbReference type="ARBA" id="ARBA00022490"/>
    </source>
</evidence>
<sequence length="207" mass="22342">MTDENLEEGGADLEQDATEILLAELEALKSENVALKEQALRYAAEVENVKRRTEREMNDARAFAIQRFTRDLLGVADILARALQSAPKDIEDAAFKNFVLGIDMTEKELSQAFEKNGVKKVNPLRGDKFDPNLHQAVMEVPAEDVTGGAVVNVMQTGYELFGRIIRPAMVATAAKTSANSAAASAAATSAYAHESDASEDPAVDTKA</sequence>
<evidence type="ECO:0000256" key="7">
    <source>
        <dbReference type="ARBA" id="ARBA00053401"/>
    </source>
</evidence>
<evidence type="ECO:0000256" key="6">
    <source>
        <dbReference type="ARBA" id="ARBA00023186"/>
    </source>
</evidence>
<dbReference type="GO" id="GO:0051087">
    <property type="term" value="F:protein-folding chaperone binding"/>
    <property type="evidence" value="ECO:0007669"/>
    <property type="project" value="InterPro"/>
</dbReference>
<protein>
    <recommendedName>
        <fullName evidence="8 10">Protein GrpE</fullName>
    </recommendedName>
    <alternativeName>
        <fullName evidence="9 10">HSP-70 cofactor</fullName>
    </alternativeName>
</protein>
<proteinExistence type="inferred from homology"/>
<evidence type="ECO:0000313" key="15">
    <source>
        <dbReference type="Proteomes" id="UP000662572"/>
    </source>
</evidence>
<dbReference type="NCBIfam" id="NF010738">
    <property type="entry name" value="PRK14140.1"/>
    <property type="match status" value="1"/>
</dbReference>
<comment type="caution">
    <text evidence="14">The sequence shown here is derived from an EMBL/GenBank/DDBJ whole genome shotgun (WGS) entry which is preliminary data.</text>
</comment>
<dbReference type="Pfam" id="PF01025">
    <property type="entry name" value="GrpE"/>
    <property type="match status" value="1"/>
</dbReference>
<dbReference type="PANTHER" id="PTHR21237">
    <property type="entry name" value="GRPE PROTEIN"/>
    <property type="match status" value="1"/>
</dbReference>
<evidence type="ECO:0000256" key="9">
    <source>
        <dbReference type="ARBA" id="ARBA00076414"/>
    </source>
</evidence>
<dbReference type="SUPFAM" id="SSF51064">
    <property type="entry name" value="Head domain of nucleotide exchange factor GrpE"/>
    <property type="match status" value="1"/>
</dbReference>
<organism evidence="14 15">
    <name type="scientific">Asticcacaulis endophyticus</name>
    <dbReference type="NCBI Taxonomy" id="1395890"/>
    <lineage>
        <taxon>Bacteria</taxon>
        <taxon>Pseudomonadati</taxon>
        <taxon>Pseudomonadota</taxon>
        <taxon>Alphaproteobacteria</taxon>
        <taxon>Caulobacterales</taxon>
        <taxon>Caulobacteraceae</taxon>
        <taxon>Asticcacaulis</taxon>
    </lineage>
</organism>
<name>A0A918PY96_9CAUL</name>
<comment type="function">
    <text evidence="7 10">Participates actively in the response to hyperosmotic and heat shock by preventing the aggregation of stress-denatured proteins, in association with DnaK and GrpE. It is the nucleotide exchange factor for DnaK and may function as a thermosensor. Unfolded proteins bind initially to DnaJ; upon interaction with the DnaJ-bound protein, DnaK hydrolyzes its bound ATP, resulting in the formation of a stable complex. GrpE releases ADP from DnaK; ATP binding to DnaK triggers the release of the substrate protein, thus completing the reaction cycle. Several rounds of ATP-dependent interactions between DnaJ, DnaK and GrpE are required for fully efficient folding.</text>
</comment>
<dbReference type="GO" id="GO:0051082">
    <property type="term" value="F:unfolded protein binding"/>
    <property type="evidence" value="ECO:0007669"/>
    <property type="project" value="TreeGrafter"/>
</dbReference>
<dbReference type="GO" id="GO:0006457">
    <property type="term" value="P:protein folding"/>
    <property type="evidence" value="ECO:0007669"/>
    <property type="project" value="InterPro"/>
</dbReference>
<comment type="subcellular location">
    <subcellularLocation>
        <location evidence="1 10">Cytoplasm</location>
    </subcellularLocation>
</comment>
<dbReference type="PANTHER" id="PTHR21237:SF23">
    <property type="entry name" value="GRPE PROTEIN HOMOLOG, MITOCHONDRIAL"/>
    <property type="match status" value="1"/>
</dbReference>
<dbReference type="Gene3D" id="2.30.22.10">
    <property type="entry name" value="Head domain of nucleotide exchange factor GrpE"/>
    <property type="match status" value="1"/>
</dbReference>
<dbReference type="EMBL" id="BMZB01000001">
    <property type="protein sequence ID" value="GGZ25268.1"/>
    <property type="molecule type" value="Genomic_DNA"/>
</dbReference>
<keyword evidence="6 10" id="KW-0143">Chaperone</keyword>
<evidence type="ECO:0000256" key="11">
    <source>
        <dbReference type="RuleBase" id="RU004478"/>
    </source>
</evidence>
<reference evidence="14" key="1">
    <citation type="journal article" date="2014" name="Int. J. Syst. Evol. Microbiol.">
        <title>Complete genome sequence of Corynebacterium casei LMG S-19264T (=DSM 44701T), isolated from a smear-ripened cheese.</title>
        <authorList>
            <consortium name="US DOE Joint Genome Institute (JGI-PGF)"/>
            <person name="Walter F."/>
            <person name="Albersmeier A."/>
            <person name="Kalinowski J."/>
            <person name="Ruckert C."/>
        </authorList>
    </citation>
    <scope>NUCLEOTIDE SEQUENCE</scope>
    <source>
        <strain evidence="14">KCTC 32296</strain>
    </source>
</reference>
<dbReference type="Gene3D" id="3.90.20.20">
    <property type="match status" value="1"/>
</dbReference>
<dbReference type="RefSeq" id="WP_189485084.1">
    <property type="nucleotide sequence ID" value="NZ_BMZB01000001.1"/>
</dbReference>
<dbReference type="PRINTS" id="PR00773">
    <property type="entry name" value="GRPEPROTEIN"/>
</dbReference>
<comment type="similarity">
    <text evidence="2 10 11">Belongs to the GrpE family.</text>
</comment>
<comment type="subunit">
    <text evidence="3 10">Homodimer.</text>
</comment>
<dbReference type="GO" id="GO:0042803">
    <property type="term" value="F:protein homodimerization activity"/>
    <property type="evidence" value="ECO:0007669"/>
    <property type="project" value="InterPro"/>
</dbReference>
<evidence type="ECO:0000256" key="12">
    <source>
        <dbReference type="SAM" id="Coils"/>
    </source>
</evidence>
<dbReference type="CDD" id="cd00446">
    <property type="entry name" value="GrpE"/>
    <property type="match status" value="1"/>
</dbReference>
<keyword evidence="12" id="KW-0175">Coiled coil</keyword>
<evidence type="ECO:0000256" key="2">
    <source>
        <dbReference type="ARBA" id="ARBA00009054"/>
    </source>
</evidence>
<evidence type="ECO:0000256" key="8">
    <source>
        <dbReference type="ARBA" id="ARBA00072274"/>
    </source>
</evidence>
<dbReference type="SUPFAM" id="SSF58014">
    <property type="entry name" value="Coiled-coil domain of nucleotide exchange factor GrpE"/>
    <property type="match status" value="1"/>
</dbReference>
<gene>
    <name evidence="10 14" type="primary">grpE</name>
    <name evidence="14" type="ORF">GCM10011273_08270</name>
</gene>
<feature type="compositionally biased region" description="Acidic residues" evidence="13">
    <location>
        <begin position="197"/>
        <end position="207"/>
    </location>
</feature>
<evidence type="ECO:0000256" key="3">
    <source>
        <dbReference type="ARBA" id="ARBA00011738"/>
    </source>
</evidence>